<keyword evidence="3" id="KW-1185">Reference proteome</keyword>
<feature type="compositionally biased region" description="Basic and acidic residues" evidence="1">
    <location>
        <begin position="126"/>
        <end position="142"/>
    </location>
</feature>
<evidence type="ECO:0000313" key="2">
    <source>
        <dbReference type="EMBL" id="KAK2072544.1"/>
    </source>
</evidence>
<organism evidence="2 3">
    <name type="scientific">Phyllachora maydis</name>
    <dbReference type="NCBI Taxonomy" id="1825666"/>
    <lineage>
        <taxon>Eukaryota</taxon>
        <taxon>Fungi</taxon>
        <taxon>Dikarya</taxon>
        <taxon>Ascomycota</taxon>
        <taxon>Pezizomycotina</taxon>
        <taxon>Sordariomycetes</taxon>
        <taxon>Sordariomycetidae</taxon>
        <taxon>Phyllachorales</taxon>
        <taxon>Phyllachoraceae</taxon>
        <taxon>Phyllachora</taxon>
    </lineage>
</organism>
<name>A0AAD9I778_9PEZI</name>
<feature type="compositionally biased region" description="Polar residues" evidence="1">
    <location>
        <begin position="59"/>
        <end position="72"/>
    </location>
</feature>
<feature type="compositionally biased region" description="Basic and acidic residues" evidence="1">
    <location>
        <begin position="100"/>
        <end position="118"/>
    </location>
</feature>
<feature type="region of interest" description="Disordered" evidence="1">
    <location>
        <begin position="24"/>
        <end position="170"/>
    </location>
</feature>
<gene>
    <name evidence="2" type="ORF">P8C59_006892</name>
</gene>
<feature type="compositionally biased region" description="Basic residues" evidence="1">
    <location>
        <begin position="265"/>
        <end position="276"/>
    </location>
</feature>
<reference evidence="2" key="1">
    <citation type="journal article" date="2023" name="Mol. Plant Microbe Interact.">
        <title>Elucidating the Obligate Nature and Biological Capacity of an Invasive Fungal Corn Pathogen.</title>
        <authorList>
            <person name="MacCready J.S."/>
            <person name="Roggenkamp E.M."/>
            <person name="Gdanetz K."/>
            <person name="Chilvers M.I."/>
        </authorList>
    </citation>
    <scope>NUCLEOTIDE SEQUENCE</scope>
    <source>
        <strain evidence="2">PM02</strain>
    </source>
</reference>
<evidence type="ECO:0000313" key="3">
    <source>
        <dbReference type="Proteomes" id="UP001217918"/>
    </source>
</evidence>
<dbReference type="AlphaFoldDB" id="A0AAD9I778"/>
<feature type="region of interest" description="Disordered" evidence="1">
    <location>
        <begin position="187"/>
        <end position="285"/>
    </location>
</feature>
<dbReference type="Proteomes" id="UP001217918">
    <property type="component" value="Unassembled WGS sequence"/>
</dbReference>
<sequence>MAYCTYLKCCSLLGHASLRTAMARHRKLQPEDRTSGSARRRLKGHQSPTGRGTEGYDQTAGTSDITPKASSSKRPRDESESTPETRNIDKRAKKTKKNHEHLTDSPKREVDSAHEAKKREKKAGKDKKDCEQSTDGPERELESAPGPKKREQKAKGGKEDKKENTPGDLAPVLFVIDVNPTKVDLASVPTAPSPISDAKEPGRACSGTKEGKGMNLHTRRRLKLIAREKEKLQRRAGIEPGSTEQRRAEEKKAKSAMTRNQLTANKKKKRTKKKKQREMTMVAKA</sequence>
<comment type="caution">
    <text evidence="2">The sequence shown here is derived from an EMBL/GenBank/DDBJ whole genome shotgun (WGS) entry which is preliminary data.</text>
</comment>
<feature type="compositionally biased region" description="Basic and acidic residues" evidence="1">
    <location>
        <begin position="244"/>
        <end position="253"/>
    </location>
</feature>
<dbReference type="EMBL" id="JAQQPM010000006">
    <property type="protein sequence ID" value="KAK2072544.1"/>
    <property type="molecule type" value="Genomic_DNA"/>
</dbReference>
<proteinExistence type="predicted"/>
<protein>
    <submittedName>
        <fullName evidence="2">Uncharacterized protein</fullName>
    </submittedName>
</protein>
<feature type="compositionally biased region" description="Basic and acidic residues" evidence="1">
    <location>
        <begin position="153"/>
        <end position="165"/>
    </location>
</feature>
<evidence type="ECO:0000256" key="1">
    <source>
        <dbReference type="SAM" id="MobiDB-lite"/>
    </source>
</evidence>
<accession>A0AAD9I778</accession>
<feature type="compositionally biased region" description="Basic and acidic residues" evidence="1">
    <location>
        <begin position="225"/>
        <end position="237"/>
    </location>
</feature>